<evidence type="ECO:0000259" key="2">
    <source>
        <dbReference type="PROSITE" id="PS50021"/>
    </source>
</evidence>
<feature type="transmembrane region" description="Helical" evidence="1">
    <location>
        <begin position="112"/>
        <end position="133"/>
    </location>
</feature>
<dbReference type="STRING" id="8153.ENSHBUP00000031202"/>
<sequence length="137" mass="14458">VEQLRKNIEARLKVSLPSDLGAALTDGVVLCHLANHVRPRSVPSIHVPSPAVVSKVLMCALLFRCAPLTVPSDHLCSVGDVLEGKGGGVYATVEVLLSMAPPLVSLSPQVQLAGFALFYLSVMSVLCAIYVHLAPHV</sequence>
<dbReference type="AlphaFoldDB" id="A0A3Q2WXI9"/>
<evidence type="ECO:0000256" key="1">
    <source>
        <dbReference type="SAM" id="Phobius"/>
    </source>
</evidence>
<dbReference type="Gene3D" id="1.10.418.10">
    <property type="entry name" value="Calponin-like domain"/>
    <property type="match status" value="1"/>
</dbReference>
<evidence type="ECO:0000313" key="3">
    <source>
        <dbReference type="Ensembl" id="ENSHBUP00000031202.1"/>
    </source>
</evidence>
<reference evidence="3" key="1">
    <citation type="submission" date="2025-08" db="UniProtKB">
        <authorList>
            <consortium name="Ensembl"/>
        </authorList>
    </citation>
    <scope>IDENTIFICATION</scope>
</reference>
<dbReference type="InterPro" id="IPR001715">
    <property type="entry name" value="CH_dom"/>
</dbReference>
<dbReference type="SUPFAM" id="SSF47576">
    <property type="entry name" value="Calponin-homology domain, CH-domain"/>
    <property type="match status" value="1"/>
</dbReference>
<reference evidence="3" key="2">
    <citation type="submission" date="2025-09" db="UniProtKB">
        <authorList>
            <consortium name="Ensembl"/>
        </authorList>
    </citation>
    <scope>IDENTIFICATION</scope>
</reference>
<dbReference type="PROSITE" id="PS50021">
    <property type="entry name" value="CH"/>
    <property type="match status" value="1"/>
</dbReference>
<evidence type="ECO:0000313" key="4">
    <source>
        <dbReference type="Proteomes" id="UP000264840"/>
    </source>
</evidence>
<keyword evidence="1" id="KW-0812">Transmembrane</keyword>
<feature type="domain" description="Calponin-homology (CH)" evidence="2">
    <location>
        <begin position="1"/>
        <end position="101"/>
    </location>
</feature>
<keyword evidence="4" id="KW-1185">Reference proteome</keyword>
<accession>A0A3Q2WXI9</accession>
<organism evidence="3 4">
    <name type="scientific">Haplochromis burtoni</name>
    <name type="common">Burton's mouthbrooder</name>
    <name type="synonym">Chromis burtoni</name>
    <dbReference type="NCBI Taxonomy" id="8153"/>
    <lineage>
        <taxon>Eukaryota</taxon>
        <taxon>Metazoa</taxon>
        <taxon>Chordata</taxon>
        <taxon>Craniata</taxon>
        <taxon>Vertebrata</taxon>
        <taxon>Euteleostomi</taxon>
        <taxon>Actinopterygii</taxon>
        <taxon>Neopterygii</taxon>
        <taxon>Teleostei</taxon>
        <taxon>Neoteleostei</taxon>
        <taxon>Acanthomorphata</taxon>
        <taxon>Ovalentaria</taxon>
        <taxon>Cichlomorphae</taxon>
        <taxon>Cichliformes</taxon>
        <taxon>Cichlidae</taxon>
        <taxon>African cichlids</taxon>
        <taxon>Pseudocrenilabrinae</taxon>
        <taxon>Haplochromini</taxon>
        <taxon>Haplochromis</taxon>
    </lineage>
</organism>
<protein>
    <recommendedName>
        <fullName evidence="2">Calponin-homology (CH) domain-containing protein</fullName>
    </recommendedName>
</protein>
<dbReference type="InterPro" id="IPR036872">
    <property type="entry name" value="CH_dom_sf"/>
</dbReference>
<name>A0A3Q2WXI9_HAPBU</name>
<dbReference type="Ensembl" id="ENSHBUT00000022949.1">
    <property type="protein sequence ID" value="ENSHBUP00000031202.1"/>
    <property type="gene ID" value="ENSHBUG00000016729.1"/>
</dbReference>
<keyword evidence="1" id="KW-0472">Membrane</keyword>
<dbReference type="Proteomes" id="UP000264840">
    <property type="component" value="Unplaced"/>
</dbReference>
<proteinExistence type="predicted"/>
<keyword evidence="1" id="KW-1133">Transmembrane helix</keyword>
<dbReference type="OMA" id="WPAVILC"/>
<dbReference type="GeneTree" id="ENSGT01030000235136"/>